<name>A0A098YAP2_9ACTN</name>
<dbReference type="Proteomes" id="UP000029713">
    <property type="component" value="Unassembled WGS sequence"/>
</dbReference>
<protein>
    <recommendedName>
        <fullName evidence="4">Alcohol dehydrogenase-like N-terminal domain-containing protein</fullName>
    </recommendedName>
</protein>
<dbReference type="STRING" id="1522368.IN07_10205"/>
<dbReference type="InterPro" id="IPR011032">
    <property type="entry name" value="GroES-like_sf"/>
</dbReference>
<dbReference type="GO" id="GO:0016616">
    <property type="term" value="F:oxidoreductase activity, acting on the CH-OH group of donors, NAD or NADP as acceptor"/>
    <property type="evidence" value="ECO:0007669"/>
    <property type="project" value="InterPro"/>
</dbReference>
<dbReference type="RefSeq" id="WP_036335509.1">
    <property type="nucleotide sequence ID" value="NZ_JPMX01000040.1"/>
</dbReference>
<evidence type="ECO:0000256" key="2">
    <source>
        <dbReference type="ARBA" id="ARBA00022833"/>
    </source>
</evidence>
<accession>A0A098YAP2</accession>
<keyword evidence="1" id="KW-0479">Metal-binding</keyword>
<evidence type="ECO:0000256" key="1">
    <source>
        <dbReference type="ARBA" id="ARBA00022723"/>
    </source>
</evidence>
<proteinExistence type="predicted"/>
<evidence type="ECO:0000256" key="3">
    <source>
        <dbReference type="ARBA" id="ARBA00023002"/>
    </source>
</evidence>
<evidence type="ECO:0000313" key="5">
    <source>
        <dbReference type="EMBL" id="KGH46806.1"/>
    </source>
</evidence>
<evidence type="ECO:0000259" key="4">
    <source>
        <dbReference type="Pfam" id="PF08240"/>
    </source>
</evidence>
<dbReference type="Pfam" id="PF08240">
    <property type="entry name" value="ADH_N"/>
    <property type="match status" value="1"/>
</dbReference>
<reference evidence="5 6" key="1">
    <citation type="submission" date="2014-07" db="EMBL/GenBank/DDBJ databases">
        <title>Biosystematic studies on Modestobacter strains isolated from extreme hyper-arid desert soil and from historic building.</title>
        <authorList>
            <person name="Bukarasam K."/>
            <person name="Bull A."/>
            <person name="Girard G."/>
            <person name="van Wezel G."/>
            <person name="Goodfellow M."/>
        </authorList>
    </citation>
    <scope>NUCLEOTIDE SEQUENCE [LARGE SCALE GENOMIC DNA]</scope>
    <source>
        <strain evidence="5 6">KNN45-2b</strain>
    </source>
</reference>
<keyword evidence="6" id="KW-1185">Reference proteome</keyword>
<keyword evidence="2" id="KW-0862">Zinc</keyword>
<evidence type="ECO:0000313" key="6">
    <source>
        <dbReference type="Proteomes" id="UP000029713"/>
    </source>
</evidence>
<keyword evidence="3" id="KW-0560">Oxidoreductase</keyword>
<dbReference type="PANTHER" id="PTHR42683">
    <property type="entry name" value="ALDEHYDE REDUCTASE"/>
    <property type="match status" value="1"/>
</dbReference>
<dbReference type="OrthoDB" id="3567264at2"/>
<comment type="caution">
    <text evidence="5">The sequence shown here is derived from an EMBL/GenBank/DDBJ whole genome shotgun (WGS) entry which is preliminary data.</text>
</comment>
<gene>
    <name evidence="5" type="ORF">IN07_10205</name>
</gene>
<dbReference type="InterPro" id="IPR013154">
    <property type="entry name" value="ADH-like_N"/>
</dbReference>
<dbReference type="SUPFAM" id="SSF50129">
    <property type="entry name" value="GroES-like"/>
    <property type="match status" value="1"/>
</dbReference>
<dbReference type="EMBL" id="JPMX01000040">
    <property type="protein sequence ID" value="KGH46806.1"/>
    <property type="molecule type" value="Genomic_DNA"/>
</dbReference>
<dbReference type="InterPro" id="IPR047109">
    <property type="entry name" value="CAD-like"/>
</dbReference>
<dbReference type="AlphaFoldDB" id="A0A098YAP2"/>
<dbReference type="GO" id="GO:0046872">
    <property type="term" value="F:metal ion binding"/>
    <property type="evidence" value="ECO:0007669"/>
    <property type="project" value="UniProtKB-KW"/>
</dbReference>
<organism evidence="5 6">
    <name type="scientific">Modestobacter caceresii</name>
    <dbReference type="NCBI Taxonomy" id="1522368"/>
    <lineage>
        <taxon>Bacteria</taxon>
        <taxon>Bacillati</taxon>
        <taxon>Actinomycetota</taxon>
        <taxon>Actinomycetes</taxon>
        <taxon>Geodermatophilales</taxon>
        <taxon>Geodermatophilaceae</taxon>
        <taxon>Modestobacter</taxon>
    </lineage>
</organism>
<sequence length="96" mass="10274">MPANIGYATSDASSPLAPLEFDRSPVGPEDVLIDIRYCGVCHSDVHQARDEFDGALATTFPCMPGHEIVGIVAETVAKDVRFRFVIDNATLRPAGA</sequence>
<feature type="domain" description="Alcohol dehydrogenase-like N-terminal" evidence="4">
    <location>
        <begin position="27"/>
        <end position="78"/>
    </location>
</feature>
<dbReference type="Gene3D" id="3.90.180.10">
    <property type="entry name" value="Medium-chain alcohol dehydrogenases, catalytic domain"/>
    <property type="match status" value="1"/>
</dbReference>